<sequence length="78" mass="8012">MGGGRGDRAAACAGRAVTLGTEQPVPGIGNTHGDRGWPLAGMPAARLARRGAAEPATRFPLADAHFAAIAHREYGLHQ</sequence>
<organism evidence="1 2">
    <name type="scientific">Rhizopus delemar</name>
    <dbReference type="NCBI Taxonomy" id="936053"/>
    <lineage>
        <taxon>Eukaryota</taxon>
        <taxon>Fungi</taxon>
        <taxon>Fungi incertae sedis</taxon>
        <taxon>Mucoromycota</taxon>
        <taxon>Mucoromycotina</taxon>
        <taxon>Mucoromycetes</taxon>
        <taxon>Mucorales</taxon>
        <taxon>Mucorineae</taxon>
        <taxon>Rhizopodaceae</taxon>
        <taxon>Rhizopus</taxon>
    </lineage>
</organism>
<gene>
    <name evidence="1" type="ORF">G6F50_018252</name>
</gene>
<protein>
    <submittedName>
        <fullName evidence="1">Uncharacterized protein</fullName>
    </submittedName>
</protein>
<comment type="caution">
    <text evidence="1">The sequence shown here is derived from an EMBL/GenBank/DDBJ whole genome shotgun (WGS) entry which is preliminary data.</text>
</comment>
<accession>A0A9P6XN85</accession>
<proteinExistence type="predicted"/>
<dbReference type="EMBL" id="JAANIU010016634">
    <property type="protein sequence ID" value="KAG1528359.1"/>
    <property type="molecule type" value="Genomic_DNA"/>
</dbReference>
<name>A0A9P6XN85_9FUNG</name>
<dbReference type="AlphaFoldDB" id="A0A9P6XN85"/>
<evidence type="ECO:0000313" key="2">
    <source>
        <dbReference type="Proteomes" id="UP000740926"/>
    </source>
</evidence>
<keyword evidence="2" id="KW-1185">Reference proteome</keyword>
<reference evidence="1 2" key="1">
    <citation type="journal article" date="2020" name="Microb. Genom.">
        <title>Genetic diversity of clinical and environmental Mucorales isolates obtained from an investigation of mucormycosis cases among solid organ transplant recipients.</title>
        <authorList>
            <person name="Nguyen M.H."/>
            <person name="Kaul D."/>
            <person name="Muto C."/>
            <person name="Cheng S.J."/>
            <person name="Richter R.A."/>
            <person name="Bruno V.M."/>
            <person name="Liu G."/>
            <person name="Beyhan S."/>
            <person name="Sundermann A.J."/>
            <person name="Mounaud S."/>
            <person name="Pasculle A.W."/>
            <person name="Nierman W.C."/>
            <person name="Driscoll E."/>
            <person name="Cumbie R."/>
            <person name="Clancy C.J."/>
            <person name="Dupont C.L."/>
        </authorList>
    </citation>
    <scope>NUCLEOTIDE SEQUENCE [LARGE SCALE GENOMIC DNA]</scope>
    <source>
        <strain evidence="1 2">GL24</strain>
    </source>
</reference>
<evidence type="ECO:0000313" key="1">
    <source>
        <dbReference type="EMBL" id="KAG1528359.1"/>
    </source>
</evidence>
<dbReference type="Proteomes" id="UP000740926">
    <property type="component" value="Unassembled WGS sequence"/>
</dbReference>